<dbReference type="EMBL" id="JABFTP020000185">
    <property type="protein sequence ID" value="KAL3285875.1"/>
    <property type="molecule type" value="Genomic_DNA"/>
</dbReference>
<comment type="caution">
    <text evidence="1">The sequence shown here is derived from an EMBL/GenBank/DDBJ whole genome shotgun (WGS) entry which is preliminary data.</text>
</comment>
<protein>
    <submittedName>
        <fullName evidence="1">Uncharacterized protein</fullName>
    </submittedName>
</protein>
<keyword evidence="2" id="KW-1185">Reference proteome</keyword>
<name>A0ABD2P5L4_9CUCU</name>
<dbReference type="AlphaFoldDB" id="A0ABD2P5L4"/>
<feature type="non-terminal residue" evidence="1">
    <location>
        <position position="51"/>
    </location>
</feature>
<reference evidence="1 2" key="1">
    <citation type="journal article" date="2021" name="BMC Biol.">
        <title>Horizontally acquired antibacterial genes associated with adaptive radiation of ladybird beetles.</title>
        <authorList>
            <person name="Li H.S."/>
            <person name="Tang X.F."/>
            <person name="Huang Y.H."/>
            <person name="Xu Z.Y."/>
            <person name="Chen M.L."/>
            <person name="Du X.Y."/>
            <person name="Qiu B.Y."/>
            <person name="Chen P.T."/>
            <person name="Zhang W."/>
            <person name="Slipinski A."/>
            <person name="Escalona H.E."/>
            <person name="Waterhouse R.M."/>
            <person name="Zwick A."/>
            <person name="Pang H."/>
        </authorList>
    </citation>
    <scope>NUCLEOTIDE SEQUENCE [LARGE SCALE GENOMIC DNA]</scope>
    <source>
        <strain evidence="1">SYSU2018</strain>
    </source>
</reference>
<evidence type="ECO:0000313" key="2">
    <source>
        <dbReference type="Proteomes" id="UP001516400"/>
    </source>
</evidence>
<gene>
    <name evidence="1" type="ORF">HHI36_000395</name>
</gene>
<evidence type="ECO:0000313" key="1">
    <source>
        <dbReference type="EMBL" id="KAL3285875.1"/>
    </source>
</evidence>
<organism evidence="1 2">
    <name type="scientific">Cryptolaemus montrouzieri</name>
    <dbReference type="NCBI Taxonomy" id="559131"/>
    <lineage>
        <taxon>Eukaryota</taxon>
        <taxon>Metazoa</taxon>
        <taxon>Ecdysozoa</taxon>
        <taxon>Arthropoda</taxon>
        <taxon>Hexapoda</taxon>
        <taxon>Insecta</taxon>
        <taxon>Pterygota</taxon>
        <taxon>Neoptera</taxon>
        <taxon>Endopterygota</taxon>
        <taxon>Coleoptera</taxon>
        <taxon>Polyphaga</taxon>
        <taxon>Cucujiformia</taxon>
        <taxon>Coccinelloidea</taxon>
        <taxon>Coccinellidae</taxon>
        <taxon>Scymninae</taxon>
        <taxon>Scymnini</taxon>
        <taxon>Cryptolaemus</taxon>
    </lineage>
</organism>
<dbReference type="Proteomes" id="UP001516400">
    <property type="component" value="Unassembled WGS sequence"/>
</dbReference>
<proteinExistence type="predicted"/>
<sequence>METELSKLEKQALERKERLNQLKRKRNTDETDKIRIYFLNQNSEVISQNTK</sequence>
<accession>A0ABD2P5L4</accession>